<evidence type="ECO:0000313" key="1">
    <source>
        <dbReference type="EMBL" id="GCE22329.1"/>
    </source>
</evidence>
<name>A0A402ATD7_9CHLR</name>
<accession>A0A402ATD7</accession>
<dbReference type="RefSeq" id="WP_218032111.1">
    <property type="nucleotide sequence ID" value="NZ_BIFS01000002.1"/>
</dbReference>
<dbReference type="InterPro" id="IPR027635">
    <property type="entry name" value="Lantibiotic2_lead_pep_dom"/>
</dbReference>
<protein>
    <recommendedName>
        <fullName evidence="3">Mersacidin/lichenicidin family type 2 lantibiotic</fullName>
    </recommendedName>
</protein>
<sequence length="116" mass="12028">MSIDIARAWKDAQYQESLSSEERAQLPQSPIGSLELTDSALATVNGGFCPQDPCGFDGGFGFGGGFGFDGGCGHHHHSGGSWYGGYNHDGGSWYGGGYGFDGGDPCYYGGSSCCGY</sequence>
<keyword evidence="2" id="KW-1185">Reference proteome</keyword>
<dbReference type="Proteomes" id="UP000287188">
    <property type="component" value="Unassembled WGS sequence"/>
</dbReference>
<dbReference type="EMBL" id="BIFS01000002">
    <property type="protein sequence ID" value="GCE22329.1"/>
    <property type="molecule type" value="Genomic_DNA"/>
</dbReference>
<organism evidence="1 2">
    <name type="scientific">Dictyobacter kobayashii</name>
    <dbReference type="NCBI Taxonomy" id="2014872"/>
    <lineage>
        <taxon>Bacteria</taxon>
        <taxon>Bacillati</taxon>
        <taxon>Chloroflexota</taxon>
        <taxon>Ktedonobacteria</taxon>
        <taxon>Ktedonobacterales</taxon>
        <taxon>Dictyobacteraceae</taxon>
        <taxon>Dictyobacter</taxon>
    </lineage>
</organism>
<reference evidence="2" key="1">
    <citation type="submission" date="2018-12" db="EMBL/GenBank/DDBJ databases">
        <title>Tengunoibacter tsumagoiensis gen. nov., sp. nov., Dictyobacter kobayashii sp. nov., D. alpinus sp. nov., and D. joshuensis sp. nov. and description of Dictyobacteraceae fam. nov. within the order Ktedonobacterales isolated from Tengu-no-mugimeshi.</title>
        <authorList>
            <person name="Wang C.M."/>
            <person name="Zheng Y."/>
            <person name="Sakai Y."/>
            <person name="Toyoda A."/>
            <person name="Minakuchi Y."/>
            <person name="Abe K."/>
            <person name="Yokota A."/>
            <person name="Yabe S."/>
        </authorList>
    </citation>
    <scope>NUCLEOTIDE SEQUENCE [LARGE SCALE GENOMIC DNA]</scope>
    <source>
        <strain evidence="2">Uno11</strain>
    </source>
</reference>
<comment type="caution">
    <text evidence="1">The sequence shown here is derived from an EMBL/GenBank/DDBJ whole genome shotgun (WGS) entry which is preliminary data.</text>
</comment>
<gene>
    <name evidence="1" type="ORF">KDK_61290</name>
</gene>
<dbReference type="NCBIfam" id="TIGR03898">
    <property type="entry name" value="lanti_MRSA_kill"/>
    <property type="match status" value="1"/>
</dbReference>
<evidence type="ECO:0008006" key="3">
    <source>
        <dbReference type="Google" id="ProtNLM"/>
    </source>
</evidence>
<dbReference type="GO" id="GO:0042742">
    <property type="term" value="P:defense response to bacterium"/>
    <property type="evidence" value="ECO:0007669"/>
    <property type="project" value="InterPro"/>
</dbReference>
<dbReference type="AlphaFoldDB" id="A0A402ATD7"/>
<evidence type="ECO:0000313" key="2">
    <source>
        <dbReference type="Proteomes" id="UP000287188"/>
    </source>
</evidence>
<proteinExistence type="predicted"/>